<keyword evidence="2" id="KW-0614">Plasmid</keyword>
<evidence type="ECO:0000313" key="2">
    <source>
        <dbReference type="EMBL" id="CDM60425.1"/>
    </source>
</evidence>
<dbReference type="EMBL" id="CBYB010000042">
    <property type="protein sequence ID" value="CDM60425.1"/>
    <property type="molecule type" value="Genomic_DNA"/>
</dbReference>
<reference evidence="2" key="1">
    <citation type="submission" date="2013-11" db="EMBL/GenBank/DDBJ databases">
        <title>Draft genome sequence of the broad-host-range Rhizobium sp. LPU83 strain, a member of the low-genetic diversity Oregon-like Rhizobium sp. group.</title>
        <authorList>
            <person name="Wibberg D."/>
            <person name="Puehler A."/>
            <person name="Schlueter A."/>
        </authorList>
    </citation>
    <scope>NUCLEOTIDE SEQUENCE [LARGE SCALE GENOMIC DNA]</scope>
    <source>
        <strain evidence="2">LPU83</strain>
        <plasmid evidence="2">pLPU83b</plasmid>
    </source>
</reference>
<evidence type="ECO:0000256" key="1">
    <source>
        <dbReference type="SAM" id="MobiDB-lite"/>
    </source>
</evidence>
<dbReference type="AlphaFoldDB" id="W6RJI0"/>
<gene>
    <name evidence="2" type="ORF">LPU83_pLPU83b_0440</name>
</gene>
<dbReference type="Proteomes" id="UP000019443">
    <property type="component" value="Unassembled WGS sequence"/>
</dbReference>
<feature type="region of interest" description="Disordered" evidence="1">
    <location>
        <begin position="68"/>
        <end position="94"/>
    </location>
</feature>
<keyword evidence="3" id="KW-1185">Reference proteome</keyword>
<protein>
    <submittedName>
        <fullName evidence="2">Uncharacterized protein</fullName>
    </submittedName>
</protein>
<proteinExistence type="predicted"/>
<geneLocation type="plasmid" evidence="2">
    <name>pLPU83b</name>
</geneLocation>
<name>W6RJI0_9HYPH</name>
<feature type="compositionally biased region" description="Pro residues" evidence="1">
    <location>
        <begin position="77"/>
        <end position="86"/>
    </location>
</feature>
<evidence type="ECO:0000313" key="3">
    <source>
        <dbReference type="Proteomes" id="UP000019443"/>
    </source>
</evidence>
<accession>W6RJI0</accession>
<comment type="caution">
    <text evidence="2">The sequence shown here is derived from an EMBL/GenBank/DDBJ whole genome shotgun (WGS) entry which is preliminary data.</text>
</comment>
<sequence length="94" mass="10809">MKIRETQPRWVVHEAIDIEIPMVWIDLDEPHMRDQKKIVLRGDPGFQGMNAVSRTLEGETLLGHVHTRPRHRLTPANPSPRGPLEPPQRGLLKI</sequence>
<organism evidence="2 3">
    <name type="scientific">Rhizobium favelukesii</name>
    <dbReference type="NCBI Taxonomy" id="348824"/>
    <lineage>
        <taxon>Bacteria</taxon>
        <taxon>Pseudomonadati</taxon>
        <taxon>Pseudomonadota</taxon>
        <taxon>Alphaproteobacteria</taxon>
        <taxon>Hyphomicrobiales</taxon>
        <taxon>Rhizobiaceae</taxon>
        <taxon>Rhizobium/Agrobacterium group</taxon>
        <taxon>Rhizobium</taxon>
    </lineage>
</organism>